<keyword evidence="1" id="KW-0472">Membrane</keyword>
<dbReference type="InterPro" id="IPR043128">
    <property type="entry name" value="Rev_trsase/Diguanyl_cyclase"/>
</dbReference>
<dbReference type="PROSITE" id="PS50887">
    <property type="entry name" value="GGDEF"/>
    <property type="match status" value="1"/>
</dbReference>
<dbReference type="InterPro" id="IPR035919">
    <property type="entry name" value="EAL_sf"/>
</dbReference>
<dbReference type="SMART" id="SM00267">
    <property type="entry name" value="GGDEF"/>
    <property type="match status" value="1"/>
</dbReference>
<name>A0A9X3IRH4_9GAMM</name>
<dbReference type="Pfam" id="PF00563">
    <property type="entry name" value="EAL"/>
    <property type="match status" value="1"/>
</dbReference>
<dbReference type="SMART" id="SM00052">
    <property type="entry name" value="EAL"/>
    <property type="match status" value="1"/>
</dbReference>
<organism evidence="5 6">
    <name type="scientific">Parathalassolituus penaei</name>
    <dbReference type="NCBI Taxonomy" id="2997323"/>
    <lineage>
        <taxon>Bacteria</taxon>
        <taxon>Pseudomonadati</taxon>
        <taxon>Pseudomonadota</taxon>
        <taxon>Gammaproteobacteria</taxon>
        <taxon>Oceanospirillales</taxon>
        <taxon>Oceanospirillaceae</taxon>
        <taxon>Parathalassolituus</taxon>
    </lineage>
</organism>
<dbReference type="SUPFAM" id="SSF141868">
    <property type="entry name" value="EAL domain-like"/>
    <property type="match status" value="1"/>
</dbReference>
<dbReference type="InterPro" id="IPR001633">
    <property type="entry name" value="EAL_dom"/>
</dbReference>
<keyword evidence="1" id="KW-0812">Transmembrane</keyword>
<accession>A0A9X3IRH4</accession>
<dbReference type="Proteomes" id="UP001150830">
    <property type="component" value="Unassembled WGS sequence"/>
</dbReference>
<dbReference type="RefSeq" id="WP_283173440.1">
    <property type="nucleotide sequence ID" value="NZ_JAPNOA010000025.1"/>
</dbReference>
<reference evidence="5" key="1">
    <citation type="submission" date="2022-11" db="EMBL/GenBank/DDBJ databases">
        <title>Parathalassolutuus dongxingensis gen. nov., sp. nov., a novel member of family Oceanospirillaceae isolated from a coastal shrimp pond in Guangxi, China.</title>
        <authorList>
            <person name="Chen H."/>
        </authorList>
    </citation>
    <scope>NUCLEOTIDE SEQUENCE</scope>
    <source>
        <strain evidence="5">G-43</strain>
    </source>
</reference>
<feature type="transmembrane region" description="Helical" evidence="1">
    <location>
        <begin position="12"/>
        <end position="31"/>
    </location>
</feature>
<dbReference type="Pfam" id="PF00990">
    <property type="entry name" value="GGDEF"/>
    <property type="match status" value="1"/>
</dbReference>
<evidence type="ECO:0000313" key="6">
    <source>
        <dbReference type="Proteomes" id="UP001150830"/>
    </source>
</evidence>
<dbReference type="InterPro" id="IPR003660">
    <property type="entry name" value="HAMP_dom"/>
</dbReference>
<dbReference type="AlphaFoldDB" id="A0A9X3IRH4"/>
<gene>
    <name evidence="5" type="ORF">OUO13_08525</name>
</gene>
<keyword evidence="6" id="KW-1185">Reference proteome</keyword>
<dbReference type="PANTHER" id="PTHR44757:SF2">
    <property type="entry name" value="BIOFILM ARCHITECTURE MAINTENANCE PROTEIN MBAA"/>
    <property type="match status" value="1"/>
</dbReference>
<dbReference type="EMBL" id="JAPNOA010000025">
    <property type="protein sequence ID" value="MCY0965227.1"/>
    <property type="molecule type" value="Genomic_DNA"/>
</dbReference>
<evidence type="ECO:0000313" key="5">
    <source>
        <dbReference type="EMBL" id="MCY0965227.1"/>
    </source>
</evidence>
<protein>
    <submittedName>
        <fullName evidence="5">EAL domain-containing protein</fullName>
    </submittedName>
</protein>
<dbReference type="NCBIfam" id="TIGR00254">
    <property type="entry name" value="GGDEF"/>
    <property type="match status" value="1"/>
</dbReference>
<evidence type="ECO:0000256" key="1">
    <source>
        <dbReference type="SAM" id="Phobius"/>
    </source>
</evidence>
<feature type="domain" description="EAL" evidence="2">
    <location>
        <begin position="547"/>
        <end position="801"/>
    </location>
</feature>
<evidence type="ECO:0000259" key="2">
    <source>
        <dbReference type="PROSITE" id="PS50883"/>
    </source>
</evidence>
<evidence type="ECO:0000259" key="3">
    <source>
        <dbReference type="PROSITE" id="PS50885"/>
    </source>
</evidence>
<dbReference type="CDD" id="cd01948">
    <property type="entry name" value="EAL"/>
    <property type="match status" value="1"/>
</dbReference>
<evidence type="ECO:0000259" key="4">
    <source>
        <dbReference type="PROSITE" id="PS50887"/>
    </source>
</evidence>
<dbReference type="PROSITE" id="PS50885">
    <property type="entry name" value="HAMP"/>
    <property type="match status" value="1"/>
</dbReference>
<sequence>MTRHYRVRTALLLWTALALGITSLLMGYFLYQASTSEFRHSWEARVHNEMTQLSRQLQYNLASGEWRLADKNIAFIATTPYILSAELQLDGTIRLSTRRERIGSKATELPPTPDASEFDGRQPILVPQVVTFTIEGQRHSHDAWLVVEYNIQNERKAMLVNVSLRFAMILLLMLLFAVGLSQLIRQQVLAPLNQLQGFARRWRRDGAGQRVSLDGSQEFCELAATFSELSQHLLKTSEQIRQQHAVDTAFARAFPDSAVLIDESGRIGASIGKPQTLLWLSGNSYPGQLPLWSWISDPLQQEQLKQNWQQALNTDGVVQSELNQSGYVLDSRMSRITSVDGKRHSSGQVLWLLRDITELRRQQQELEYQARYDSLTGLANRSTAMAAIHTLLEQSERDQLGAILFIDLDHFKAINDSLGHAVGDTLLVEASNRLSQLSRECHWLPARLGGDEFVLVSLQVFQQAEAAQAAVQCMAERLLQEMIDPFVTGVHRFYLSASIGASIYNSYDNSAADILREADTAMYFAKTAGRNTWRLYDASMQEETHARLRILNDLHDALLNQQFSLMFQPQIDPDGAIGGLEVLCRWNREGELISPERFIPAAEELNLIAPLGEWVLRNACRQLQHWQQQGLLPASFRRMAVNVSPNQLHDPGFARHVLTILEENRIRPDQLEVEITESVFMDKRAGVIHQLQELIEQGVSIALDDFGTGYSSLGYLRDLPIRKLKIDRAFVAAIQSPPQHQPSGIIDSIIQLGHNLSLTLVAEGVETAEQHAYLQARQCDLYQGYLFSHPLTATEFEHYLR</sequence>
<dbReference type="Gene3D" id="3.20.20.450">
    <property type="entry name" value="EAL domain"/>
    <property type="match status" value="1"/>
</dbReference>
<feature type="transmembrane region" description="Helical" evidence="1">
    <location>
        <begin position="162"/>
        <end position="184"/>
    </location>
</feature>
<dbReference type="InterPro" id="IPR052155">
    <property type="entry name" value="Biofilm_reg_signaling"/>
</dbReference>
<dbReference type="SUPFAM" id="SSF55073">
    <property type="entry name" value="Nucleotide cyclase"/>
    <property type="match status" value="1"/>
</dbReference>
<dbReference type="GO" id="GO:0007165">
    <property type="term" value="P:signal transduction"/>
    <property type="evidence" value="ECO:0007669"/>
    <property type="project" value="InterPro"/>
</dbReference>
<dbReference type="InterPro" id="IPR029787">
    <property type="entry name" value="Nucleotide_cyclase"/>
</dbReference>
<dbReference type="InterPro" id="IPR000160">
    <property type="entry name" value="GGDEF_dom"/>
</dbReference>
<feature type="domain" description="GGDEF" evidence="4">
    <location>
        <begin position="399"/>
        <end position="538"/>
    </location>
</feature>
<dbReference type="Gene3D" id="3.30.70.270">
    <property type="match status" value="1"/>
</dbReference>
<proteinExistence type="predicted"/>
<keyword evidence="1" id="KW-1133">Transmembrane helix</keyword>
<feature type="domain" description="HAMP" evidence="3">
    <location>
        <begin position="186"/>
        <end position="238"/>
    </location>
</feature>
<dbReference type="Gene3D" id="6.10.340.10">
    <property type="match status" value="1"/>
</dbReference>
<dbReference type="CDD" id="cd01949">
    <property type="entry name" value="GGDEF"/>
    <property type="match status" value="1"/>
</dbReference>
<dbReference type="GO" id="GO:0016020">
    <property type="term" value="C:membrane"/>
    <property type="evidence" value="ECO:0007669"/>
    <property type="project" value="InterPro"/>
</dbReference>
<dbReference type="PROSITE" id="PS50883">
    <property type="entry name" value="EAL"/>
    <property type="match status" value="1"/>
</dbReference>
<dbReference type="PANTHER" id="PTHR44757">
    <property type="entry name" value="DIGUANYLATE CYCLASE DGCP"/>
    <property type="match status" value="1"/>
</dbReference>
<comment type="caution">
    <text evidence="5">The sequence shown here is derived from an EMBL/GenBank/DDBJ whole genome shotgun (WGS) entry which is preliminary data.</text>
</comment>